<evidence type="ECO:0000256" key="7">
    <source>
        <dbReference type="ARBA" id="ARBA00022737"/>
    </source>
</evidence>
<dbReference type="PROSITE" id="PS01186">
    <property type="entry name" value="EGF_2"/>
    <property type="match status" value="8"/>
</dbReference>
<feature type="domain" description="EGF-like" evidence="12">
    <location>
        <begin position="617"/>
        <end position="657"/>
    </location>
</feature>
<feature type="disulfide bond" evidence="11">
    <location>
        <begin position="523"/>
        <end position="532"/>
    </location>
</feature>
<dbReference type="PROSITE" id="PS50026">
    <property type="entry name" value="EGF_3"/>
    <property type="match status" value="11"/>
</dbReference>
<dbReference type="Gene3D" id="3.10.100.10">
    <property type="entry name" value="Mannose-Binding Protein A, subunit A"/>
    <property type="match status" value="1"/>
</dbReference>
<dbReference type="InterPro" id="IPR018097">
    <property type="entry name" value="EGF_Ca-bd_CS"/>
</dbReference>
<evidence type="ECO:0000256" key="2">
    <source>
        <dbReference type="ARBA" id="ARBA00004613"/>
    </source>
</evidence>
<dbReference type="GO" id="GO:0005509">
    <property type="term" value="F:calcium ion binding"/>
    <property type="evidence" value="ECO:0007669"/>
    <property type="project" value="InterPro"/>
</dbReference>
<dbReference type="SMART" id="SM00179">
    <property type="entry name" value="EGF_CA"/>
    <property type="match status" value="11"/>
</dbReference>
<dbReference type="SUPFAM" id="SSF57196">
    <property type="entry name" value="EGF/Laminin"/>
    <property type="match status" value="4"/>
</dbReference>
<dbReference type="SMART" id="SM00181">
    <property type="entry name" value="EGF"/>
    <property type="match status" value="11"/>
</dbReference>
<name>C3XVU1_BRAFL</name>
<dbReference type="PROSITE" id="PS50041">
    <property type="entry name" value="C_TYPE_LECTIN_2"/>
    <property type="match status" value="1"/>
</dbReference>
<keyword evidence="7" id="KW-0677">Repeat</keyword>
<dbReference type="FunFam" id="2.10.25.10:FF:000038">
    <property type="entry name" value="Fibrillin 2"/>
    <property type="match status" value="10"/>
</dbReference>
<dbReference type="GO" id="GO:0005737">
    <property type="term" value="C:cytoplasm"/>
    <property type="evidence" value="ECO:0007669"/>
    <property type="project" value="UniProtKB-SubCell"/>
</dbReference>
<dbReference type="InterPro" id="IPR000152">
    <property type="entry name" value="EGF-type_Asp/Asn_hydroxyl_site"/>
</dbReference>
<dbReference type="InterPro" id="IPR001304">
    <property type="entry name" value="C-type_lectin-like"/>
</dbReference>
<proteinExistence type="predicted"/>
<dbReference type="InterPro" id="IPR052235">
    <property type="entry name" value="Nephronectin_domain"/>
</dbReference>
<dbReference type="Pfam" id="PF12947">
    <property type="entry name" value="EGF_3"/>
    <property type="match status" value="10"/>
</dbReference>
<comment type="subcellular location">
    <subcellularLocation>
        <location evidence="1">Cytoplasm</location>
    </subcellularLocation>
    <subcellularLocation>
        <location evidence="2">Secreted</location>
    </subcellularLocation>
</comment>
<dbReference type="InterPro" id="IPR024731">
    <property type="entry name" value="NELL2-like_EGF"/>
</dbReference>
<dbReference type="PROSITE" id="PS01187">
    <property type="entry name" value="EGF_CA"/>
    <property type="match status" value="4"/>
</dbReference>
<dbReference type="PANTHER" id="PTHR24050">
    <property type="entry name" value="PA14 DOMAIN-CONTAINING PROTEIN"/>
    <property type="match status" value="1"/>
</dbReference>
<evidence type="ECO:0000256" key="9">
    <source>
        <dbReference type="ARBA" id="ARBA00023157"/>
    </source>
</evidence>
<dbReference type="eggNOG" id="KOG1217">
    <property type="taxonomic scope" value="Eukaryota"/>
</dbReference>
<evidence type="ECO:0000259" key="13">
    <source>
        <dbReference type="PROSITE" id="PS50041"/>
    </source>
</evidence>
<feature type="domain" description="EGF-like" evidence="12">
    <location>
        <begin position="658"/>
        <end position="698"/>
    </location>
</feature>
<dbReference type="InterPro" id="IPR009030">
    <property type="entry name" value="Growth_fac_rcpt_cys_sf"/>
</dbReference>
<dbReference type="AlphaFoldDB" id="C3XVU1"/>
<dbReference type="FunFam" id="2.10.25.10:FF:000425">
    <property type="entry name" value="Eyes shut homolog"/>
    <property type="match status" value="1"/>
</dbReference>
<comment type="caution">
    <text evidence="11">Lacks conserved residue(s) required for the propagation of feature annotation.</text>
</comment>
<sequence>MDVLALDPAVRSRPVTGGAVRETASGTAGVLGAPVRQPVAVVEPGPDRVEFLGFLELLFGKLWFRNTDTNKVITAFHSAGGGGVTQQNIAAVANAVETAARWKPVTEVAALKTASGTTGALGAPVRQPVGVVEPSLEQGALLCQHLVLEEHVLEAPRRASHVTGDVVPETASGTTGAPGAPAQLHVGTVEPGAEQDIDECATGVHSCHQHATCTNTVGSYRCTCNSGYTGDGRTCTDIDECATDTDNCHEDASCTDTDGSFTCTCNDGYTGSGLHCGSYRTGRARQKNELYYYNDSCAFNEEDIKRDLLRLYATLGNCSAGIRCGISDIDVTCGLNSRKRRDTSRDTELREHSVEFVVKRSALGNTIKLEFVTEAESLAEEPTATDQSGVIGALDNMYFEIRARVAARTFNLEVGGESLEAKNYVGFLPTFDIHCEEGQIERIETFGAVCINCPVRTYHQDNTCLPCPPGWYQDEEAQTECKICPSSGNLPEGCEEEPDHCYFNPCLNGGTCNDFVGFYNCTCPDSFTGSNCEEDVDECAEGIDLCHEAATCTNTHGGYNCTCGDRYTGDGYTCIGIDECQDGTHTCDEHATCANTAVGYTCGCNQGYDGDGFTCADVNECEEGTDTCDEQATCTNTPGGYTCECNDGYSGNGFTCTEINECDKETDTCHADATCSNTPGSYTCVCNQGYDGDGNTCTDDDECALQTDTCDEHATCNNTPGDYTCACLEGFSGDGYTCTDDDECAQESTCDDDATCTNTPGSYTCACNEGYTGNGNTCTDEDECALQTNTCDEHATCTNTPGGYTCACLEGFSGDGYTCTDDDECAQESTCDEHATCTNTPGSYSCACNEGYTGNGNTCTERCSSNFEFCNDACYYLSPNRKTFLSAESDCDRREAKLAVVPDLATHQCLIRIAKNKRYIWIGLSDRGPEGEFVWSNGAPLGSFHPWIGLNYPRTDCVAMIRRRGAYRWRVNRCKKRYNYFCQQNVSMGTPSC</sequence>
<dbReference type="InterPro" id="IPR001881">
    <property type="entry name" value="EGF-like_Ca-bd_dom"/>
</dbReference>
<feature type="domain" description="EGF-like" evidence="12">
    <location>
        <begin position="740"/>
        <end position="779"/>
    </location>
</feature>
<feature type="domain" description="EGF-like" evidence="12">
    <location>
        <begin position="780"/>
        <end position="820"/>
    </location>
</feature>
<dbReference type="GO" id="GO:0005576">
    <property type="term" value="C:extracellular region"/>
    <property type="evidence" value="ECO:0007669"/>
    <property type="project" value="UniProtKB-SubCell"/>
</dbReference>
<dbReference type="PROSITE" id="PS00010">
    <property type="entry name" value="ASX_HYDROXYL"/>
    <property type="match status" value="11"/>
</dbReference>
<feature type="domain" description="EGF-like" evidence="12">
    <location>
        <begin position="535"/>
        <end position="575"/>
    </location>
</feature>
<dbReference type="SUPFAM" id="SSF56436">
    <property type="entry name" value="C-type lectin-like"/>
    <property type="match status" value="1"/>
</dbReference>
<accession>C3XVU1</accession>
<feature type="domain" description="EGF-like" evidence="12">
    <location>
        <begin position="196"/>
        <end position="236"/>
    </location>
</feature>
<dbReference type="CDD" id="cd00037">
    <property type="entry name" value="CLECT"/>
    <property type="match status" value="1"/>
</dbReference>
<keyword evidence="10" id="KW-0325">Glycoprotein</keyword>
<protein>
    <submittedName>
        <fullName evidence="14">Uncharacterized protein</fullName>
    </submittedName>
</protein>
<dbReference type="CDD" id="cd00054">
    <property type="entry name" value="EGF_CA"/>
    <property type="match status" value="11"/>
</dbReference>
<evidence type="ECO:0000256" key="8">
    <source>
        <dbReference type="ARBA" id="ARBA00022837"/>
    </source>
</evidence>
<keyword evidence="5 11" id="KW-0245">EGF-like domain</keyword>
<evidence type="ECO:0000256" key="5">
    <source>
        <dbReference type="ARBA" id="ARBA00022536"/>
    </source>
</evidence>
<evidence type="ECO:0000256" key="4">
    <source>
        <dbReference type="ARBA" id="ARBA00022525"/>
    </source>
</evidence>
<evidence type="ECO:0000259" key="12">
    <source>
        <dbReference type="PROSITE" id="PS50026"/>
    </source>
</evidence>
<evidence type="ECO:0000256" key="6">
    <source>
        <dbReference type="ARBA" id="ARBA00022729"/>
    </source>
</evidence>
<feature type="domain" description="EGF-like" evidence="12">
    <location>
        <begin position="821"/>
        <end position="860"/>
    </location>
</feature>
<dbReference type="SUPFAM" id="SSF57184">
    <property type="entry name" value="Growth factor receptor domain"/>
    <property type="match status" value="3"/>
</dbReference>
<dbReference type="SMART" id="SM00034">
    <property type="entry name" value="CLECT"/>
    <property type="match status" value="1"/>
</dbReference>
<organism>
    <name type="scientific">Branchiostoma floridae</name>
    <name type="common">Florida lancelet</name>
    <name type="synonym">Amphioxus</name>
    <dbReference type="NCBI Taxonomy" id="7739"/>
    <lineage>
        <taxon>Eukaryota</taxon>
        <taxon>Metazoa</taxon>
        <taxon>Chordata</taxon>
        <taxon>Cephalochordata</taxon>
        <taxon>Leptocardii</taxon>
        <taxon>Amphioxiformes</taxon>
        <taxon>Branchiostomatidae</taxon>
        <taxon>Branchiostoma</taxon>
    </lineage>
</organism>
<reference evidence="14" key="1">
    <citation type="journal article" date="2008" name="Nature">
        <title>The amphioxus genome and the evolution of the chordate karyotype.</title>
        <authorList>
            <consortium name="US DOE Joint Genome Institute (JGI-PGF)"/>
            <person name="Putnam N.H."/>
            <person name="Butts T."/>
            <person name="Ferrier D.E.K."/>
            <person name="Furlong R.F."/>
            <person name="Hellsten U."/>
            <person name="Kawashima T."/>
            <person name="Robinson-Rechavi M."/>
            <person name="Shoguchi E."/>
            <person name="Terry A."/>
            <person name="Yu J.-K."/>
            <person name="Benito-Gutierrez E.L."/>
            <person name="Dubchak I."/>
            <person name="Garcia-Fernandez J."/>
            <person name="Gibson-Brown J.J."/>
            <person name="Grigoriev I.V."/>
            <person name="Horton A.C."/>
            <person name="de Jong P.J."/>
            <person name="Jurka J."/>
            <person name="Kapitonov V.V."/>
            <person name="Kohara Y."/>
            <person name="Kuroki Y."/>
            <person name="Lindquist E."/>
            <person name="Lucas S."/>
            <person name="Osoegawa K."/>
            <person name="Pennacchio L.A."/>
            <person name="Salamov A.A."/>
            <person name="Satou Y."/>
            <person name="Sauka-Spengler T."/>
            <person name="Schmutz J."/>
            <person name="Shin-I T."/>
            <person name="Toyoda A."/>
            <person name="Bronner-Fraser M."/>
            <person name="Fujiyama A."/>
            <person name="Holland L.Z."/>
            <person name="Holland P.W.H."/>
            <person name="Satoh N."/>
            <person name="Rokhsar D.S."/>
        </authorList>
    </citation>
    <scope>NUCLEOTIDE SEQUENCE [LARGE SCALE GENOMIC DNA]</scope>
    <source>
        <strain evidence="14">S238N-H82</strain>
        <tissue evidence="14">Testes</tissue>
    </source>
</reference>
<keyword evidence="8" id="KW-0106">Calcium</keyword>
<feature type="domain" description="EGF-like" evidence="12">
    <location>
        <begin position="576"/>
        <end position="614"/>
    </location>
</feature>
<gene>
    <name evidence="14" type="ORF">BRAFLDRAFT_83101</name>
</gene>
<dbReference type="Pfam" id="PF12661">
    <property type="entry name" value="hEGF"/>
    <property type="match status" value="1"/>
</dbReference>
<feature type="domain" description="C-type lectin" evidence="13">
    <location>
        <begin position="870"/>
        <end position="983"/>
    </location>
</feature>
<dbReference type="PANTHER" id="PTHR24050:SF28">
    <property type="entry name" value="UROMODULIN-LIKE"/>
    <property type="match status" value="1"/>
</dbReference>
<keyword evidence="3" id="KW-0963">Cytoplasm</keyword>
<evidence type="ECO:0000313" key="14">
    <source>
        <dbReference type="EMBL" id="EEN67884.1"/>
    </source>
</evidence>
<dbReference type="EMBL" id="GG666469">
    <property type="protein sequence ID" value="EEN67884.1"/>
    <property type="molecule type" value="Genomic_DNA"/>
</dbReference>
<feature type="domain" description="EGF-like" evidence="12">
    <location>
        <begin position="497"/>
        <end position="533"/>
    </location>
</feature>
<dbReference type="Gene3D" id="2.10.25.10">
    <property type="entry name" value="Laminin"/>
    <property type="match status" value="11"/>
</dbReference>
<feature type="domain" description="EGF-like" evidence="12">
    <location>
        <begin position="237"/>
        <end position="277"/>
    </location>
</feature>
<dbReference type="PROSITE" id="PS00022">
    <property type="entry name" value="EGF_1"/>
    <property type="match status" value="1"/>
</dbReference>
<keyword evidence="6" id="KW-0732">Signal</keyword>
<dbReference type="InterPro" id="IPR013032">
    <property type="entry name" value="EGF-like_CS"/>
</dbReference>
<keyword evidence="9 11" id="KW-1015">Disulfide bond</keyword>
<feature type="domain" description="EGF-like" evidence="12">
    <location>
        <begin position="699"/>
        <end position="739"/>
    </location>
</feature>
<evidence type="ECO:0000256" key="1">
    <source>
        <dbReference type="ARBA" id="ARBA00004496"/>
    </source>
</evidence>
<evidence type="ECO:0000256" key="3">
    <source>
        <dbReference type="ARBA" id="ARBA00022490"/>
    </source>
</evidence>
<evidence type="ECO:0000256" key="11">
    <source>
        <dbReference type="PROSITE-ProRule" id="PRU00076"/>
    </source>
</evidence>
<evidence type="ECO:0000256" key="10">
    <source>
        <dbReference type="ARBA" id="ARBA00023180"/>
    </source>
</evidence>
<keyword evidence="4" id="KW-0964">Secreted</keyword>
<dbReference type="InterPro" id="IPR000742">
    <property type="entry name" value="EGF"/>
</dbReference>
<dbReference type="InParanoid" id="C3XVU1"/>
<dbReference type="InterPro" id="IPR016187">
    <property type="entry name" value="CTDL_fold"/>
</dbReference>
<dbReference type="InterPro" id="IPR016186">
    <property type="entry name" value="C-type_lectin-like/link_sf"/>
</dbReference>